<evidence type="ECO:0000256" key="3">
    <source>
        <dbReference type="SAM" id="SignalP"/>
    </source>
</evidence>
<feature type="region of interest" description="Disordered" evidence="1">
    <location>
        <begin position="172"/>
        <end position="197"/>
    </location>
</feature>
<gene>
    <name evidence="4" type="ORF">SALLE_v1c11210</name>
</gene>
<evidence type="ECO:0000256" key="1">
    <source>
        <dbReference type="SAM" id="MobiDB-lite"/>
    </source>
</evidence>
<feature type="transmembrane region" description="Helical" evidence="2">
    <location>
        <begin position="314"/>
        <end position="334"/>
    </location>
</feature>
<feature type="compositionally biased region" description="Basic and acidic residues" evidence="1">
    <location>
        <begin position="185"/>
        <end position="197"/>
    </location>
</feature>
<keyword evidence="5" id="KW-1185">Reference proteome</keyword>
<feature type="chain" id="PRO_5016575973" description="Transmembrane protein" evidence="3">
    <location>
        <begin position="21"/>
        <end position="341"/>
    </location>
</feature>
<dbReference type="OrthoDB" id="9900774at2"/>
<dbReference type="KEGG" id="salx:SALLE_v1c11210"/>
<proteinExistence type="predicted"/>
<dbReference type="RefSeq" id="WP_115558675.1">
    <property type="nucleotide sequence ID" value="NZ_CP031376.1"/>
</dbReference>
<keyword evidence="2" id="KW-0472">Membrane</keyword>
<feature type="transmembrane region" description="Helical" evidence="2">
    <location>
        <begin position="281"/>
        <end position="302"/>
    </location>
</feature>
<organism evidence="4 5">
    <name type="scientific">Spiroplasma alleghenense</name>
    <dbReference type="NCBI Taxonomy" id="216931"/>
    <lineage>
        <taxon>Bacteria</taxon>
        <taxon>Bacillati</taxon>
        <taxon>Mycoplasmatota</taxon>
        <taxon>Mollicutes</taxon>
        <taxon>Entomoplasmatales</taxon>
        <taxon>Spiroplasmataceae</taxon>
        <taxon>Spiroplasma</taxon>
    </lineage>
</organism>
<dbReference type="Proteomes" id="UP000254792">
    <property type="component" value="Chromosome"/>
</dbReference>
<evidence type="ECO:0000313" key="5">
    <source>
        <dbReference type="Proteomes" id="UP000254792"/>
    </source>
</evidence>
<evidence type="ECO:0000313" key="4">
    <source>
        <dbReference type="EMBL" id="AXK51791.1"/>
    </source>
</evidence>
<dbReference type="EMBL" id="CP031376">
    <property type="protein sequence ID" value="AXK51791.1"/>
    <property type="molecule type" value="Genomic_DNA"/>
</dbReference>
<feature type="transmembrane region" description="Helical" evidence="2">
    <location>
        <begin position="218"/>
        <end position="240"/>
    </location>
</feature>
<keyword evidence="2" id="KW-1133">Transmembrane helix</keyword>
<keyword evidence="2" id="KW-0812">Transmembrane</keyword>
<evidence type="ECO:0008006" key="6">
    <source>
        <dbReference type="Google" id="ProtNLM"/>
    </source>
</evidence>
<keyword evidence="3" id="KW-0732">Signal</keyword>
<name>A0A345Z5B2_9MOLU</name>
<sequence length="341" mass="37056">MNKILLTGIASMLVGSTALSNITTITQSNSQSNTYQKILRGSNEIELDMSSGDIWSDIKATSRNQIMENIISESQDSKFLNGRSVAEISDYAFKVSDELVEKAQDVEFDYDSGALSYFNFFIEESLPYTQEFEEIFLTEFGEWIDNISETKSGTIVNSSSDSAMIQQFGQSRLPGGESECMIPDPPKKPEPPKEPDWTDENVKALEKYVRDLNFANGIIIPLAISAGIAAAALWAMAWFFGITVAPAAACTAVAAALSITTGSISIALLPLKDYLYRPVDWYYLASGVFDIVMSLMDLVLLATGGLVVTIEATAWAFPAGLAALGIIGMIVTYLDTFGAIK</sequence>
<evidence type="ECO:0000256" key="2">
    <source>
        <dbReference type="SAM" id="Phobius"/>
    </source>
</evidence>
<feature type="transmembrane region" description="Helical" evidence="2">
    <location>
        <begin position="247"/>
        <end position="269"/>
    </location>
</feature>
<accession>A0A345Z5B2</accession>
<reference evidence="4 5" key="1">
    <citation type="submission" date="2018-07" db="EMBL/GenBank/DDBJ databases">
        <title>Complete genome sequence of Spiroplasma alleghenense PLHS-1 (ATCC 51752).</title>
        <authorList>
            <person name="Chou L."/>
            <person name="Lee T.-Y."/>
            <person name="Tsai Y.-M."/>
            <person name="Kuo C.-H."/>
        </authorList>
    </citation>
    <scope>NUCLEOTIDE SEQUENCE [LARGE SCALE GENOMIC DNA]</scope>
    <source>
        <strain evidence="4 5">PLHS-1</strain>
    </source>
</reference>
<feature type="signal peptide" evidence="3">
    <location>
        <begin position="1"/>
        <end position="20"/>
    </location>
</feature>
<dbReference type="AlphaFoldDB" id="A0A345Z5B2"/>
<protein>
    <recommendedName>
        <fullName evidence="6">Transmembrane protein</fullName>
    </recommendedName>
</protein>